<dbReference type="PANTHER" id="PTHR31197">
    <property type="entry name" value="OS01G0612600 PROTEIN"/>
    <property type="match status" value="1"/>
</dbReference>
<evidence type="ECO:0000313" key="3">
    <source>
        <dbReference type="Proteomes" id="UP000825935"/>
    </source>
</evidence>
<dbReference type="EMBL" id="CM035429">
    <property type="protein sequence ID" value="KAH7300377.1"/>
    <property type="molecule type" value="Genomic_DNA"/>
</dbReference>
<dbReference type="Proteomes" id="UP000825935">
    <property type="component" value="Chromosome 24"/>
</dbReference>
<name>A0A8T2RXR1_CERRI</name>
<feature type="region of interest" description="Disordered" evidence="1">
    <location>
        <begin position="192"/>
        <end position="224"/>
    </location>
</feature>
<dbReference type="OrthoDB" id="1921166at2759"/>
<gene>
    <name evidence="2" type="ORF">KP509_24G059400</name>
</gene>
<organism evidence="2 3">
    <name type="scientific">Ceratopteris richardii</name>
    <name type="common">Triangle waterfern</name>
    <dbReference type="NCBI Taxonomy" id="49495"/>
    <lineage>
        <taxon>Eukaryota</taxon>
        <taxon>Viridiplantae</taxon>
        <taxon>Streptophyta</taxon>
        <taxon>Embryophyta</taxon>
        <taxon>Tracheophyta</taxon>
        <taxon>Polypodiopsida</taxon>
        <taxon>Polypodiidae</taxon>
        <taxon>Polypodiales</taxon>
        <taxon>Pteridineae</taxon>
        <taxon>Pteridaceae</taxon>
        <taxon>Parkerioideae</taxon>
        <taxon>Ceratopteris</taxon>
    </lineage>
</organism>
<protein>
    <submittedName>
        <fullName evidence="2">Uncharacterized protein</fullName>
    </submittedName>
</protein>
<proteinExistence type="predicted"/>
<dbReference type="OMA" id="REKWEVP"/>
<dbReference type="PANTHER" id="PTHR31197:SF5">
    <property type="entry name" value="OS01G0612600 PROTEIN"/>
    <property type="match status" value="1"/>
</dbReference>
<evidence type="ECO:0000313" key="2">
    <source>
        <dbReference type="EMBL" id="KAH7300377.1"/>
    </source>
</evidence>
<accession>A0A8T2RXR1</accession>
<dbReference type="InterPro" id="IPR012866">
    <property type="entry name" value="DUF1644"/>
</dbReference>
<feature type="region of interest" description="Disordered" evidence="1">
    <location>
        <begin position="1"/>
        <end position="23"/>
    </location>
</feature>
<evidence type="ECO:0000256" key="1">
    <source>
        <dbReference type="SAM" id="MobiDB-lite"/>
    </source>
</evidence>
<dbReference type="Pfam" id="PF07800">
    <property type="entry name" value="DUF1644"/>
    <property type="match status" value="1"/>
</dbReference>
<sequence length="438" mass="49625">MPKDRRSGSPVTREARHHPYKLLSRGSDSFKTEKCAEKRDWEDATCPICLEYPHNAVLLLCTSHDKGCRPYMCNTSYRHSNCLDQYRKSQANMKKPEASRQDSEQQLLQVDHDTSADGESVDPSGVDDNLLIGNRRLPRRTLIVHDRSLNSTSDSGSDDVLSLQIASMDPVFTTRRSQRHVSVASAQIASVQSPNRTLESEDAFPSSHETHATVVEQTTEHSPSKRVDVKDLLCPLCRGKVSGWQVIDAARKYLNGKSRSCSQETCTFAGTYEELRAHARCEHPLARPSEVDPVRQRDWRRLERQRDMGDVLSSIRSAMPGAAVFGDYVIEDDVEIESDTIDLLGDEGNWWRVFFLLQIFGPAASVARERSISSRLRGHHHRQRRAGTARLRQWVESFHRVGNEVDDNVLGNNAASDHSAEIRPRRPRNPRRHWGDVS</sequence>
<feature type="region of interest" description="Disordered" evidence="1">
    <location>
        <begin position="409"/>
        <end position="438"/>
    </location>
</feature>
<comment type="caution">
    <text evidence="2">The sequence shown here is derived from an EMBL/GenBank/DDBJ whole genome shotgun (WGS) entry which is preliminary data.</text>
</comment>
<dbReference type="AlphaFoldDB" id="A0A8T2RXR1"/>
<keyword evidence="3" id="KW-1185">Reference proteome</keyword>
<dbReference type="EMBL" id="CM035429">
    <property type="protein sequence ID" value="KAH7300376.1"/>
    <property type="molecule type" value="Genomic_DNA"/>
</dbReference>
<reference evidence="2" key="1">
    <citation type="submission" date="2021-08" db="EMBL/GenBank/DDBJ databases">
        <title>WGS assembly of Ceratopteris richardii.</title>
        <authorList>
            <person name="Marchant D.B."/>
            <person name="Chen G."/>
            <person name="Jenkins J."/>
            <person name="Shu S."/>
            <person name="Leebens-Mack J."/>
            <person name="Grimwood J."/>
            <person name="Schmutz J."/>
            <person name="Soltis P."/>
            <person name="Soltis D."/>
            <person name="Chen Z.-H."/>
        </authorList>
    </citation>
    <scope>NUCLEOTIDE SEQUENCE</scope>
    <source>
        <strain evidence="2">Whitten #5841</strain>
        <tissue evidence="2">Leaf</tissue>
    </source>
</reference>